<evidence type="ECO:0000256" key="1">
    <source>
        <dbReference type="ARBA" id="ARBA00004141"/>
    </source>
</evidence>
<dbReference type="EMBL" id="JAVRRT010000018">
    <property type="protein sequence ID" value="KAK5164974.1"/>
    <property type="molecule type" value="Genomic_DNA"/>
</dbReference>
<evidence type="ECO:0000256" key="2">
    <source>
        <dbReference type="ARBA" id="ARBA00008816"/>
    </source>
</evidence>
<sequence length="393" mass="44146">MALDKVKTLARNLGLTTMSKRLVLSYVIDWLVIFLIAGLGGLFNFIEPYKRPFSLLDLSISFPYITPELVPYEYLIFICGMAPAIIIALISLLLVPGPRHCRSLNRSQIIRLKFWEFERGWAGFCLSLAIGFFITQSMKNVFGKPRPNLLERCQPDLDNIASHRVGGWGEDISARWTLVSASICTNNNRRVLDDGFRSFPSGHSSFSWSAMLYLSLFLCSKFAITIPFMRTNSTNEVAGLQSDESGRLLSSENNRRPSTDDSQDKPLHFRPASARRPTQDTTPIRKQAATPPNHLIIVAVFPLGVAIWICSTRFVEFYHFGFDIISGSLIGIASAWFSFRWYHLPIRSGQGWAWGARNPRRAFGIGVGTANYGDEGIEGSHKRTDDIELNAAR</sequence>
<dbReference type="GO" id="GO:0016020">
    <property type="term" value="C:membrane"/>
    <property type="evidence" value="ECO:0007669"/>
    <property type="project" value="UniProtKB-SubCell"/>
</dbReference>
<dbReference type="GO" id="GO:0006644">
    <property type="term" value="P:phospholipid metabolic process"/>
    <property type="evidence" value="ECO:0007669"/>
    <property type="project" value="InterPro"/>
</dbReference>
<evidence type="ECO:0000313" key="10">
    <source>
        <dbReference type="Proteomes" id="UP001337655"/>
    </source>
</evidence>
<evidence type="ECO:0000259" key="8">
    <source>
        <dbReference type="SMART" id="SM00014"/>
    </source>
</evidence>
<dbReference type="PANTHER" id="PTHR10165:SF154">
    <property type="entry name" value="PAP2 DOMAIN PROTEIN (AFU_ORTHOLOGUE AFUA_1G09730)"/>
    <property type="match status" value="1"/>
</dbReference>
<feature type="transmembrane region" description="Helical" evidence="7">
    <location>
        <begin position="21"/>
        <end position="46"/>
    </location>
</feature>
<feature type="transmembrane region" description="Helical" evidence="7">
    <location>
        <begin position="74"/>
        <end position="96"/>
    </location>
</feature>
<feature type="transmembrane region" description="Helical" evidence="7">
    <location>
        <begin position="206"/>
        <end position="224"/>
    </location>
</feature>
<protein>
    <recommendedName>
        <fullName evidence="8">Phosphatidic acid phosphatase type 2/haloperoxidase domain-containing protein</fullName>
    </recommendedName>
</protein>
<feature type="domain" description="Phosphatidic acid phosphatase type 2/haloperoxidase" evidence="8">
    <location>
        <begin position="122"/>
        <end position="339"/>
    </location>
</feature>
<evidence type="ECO:0000256" key="3">
    <source>
        <dbReference type="ARBA" id="ARBA00022692"/>
    </source>
</evidence>
<dbReference type="PANTHER" id="PTHR10165">
    <property type="entry name" value="LIPID PHOSPHATE PHOSPHATASE"/>
    <property type="match status" value="1"/>
</dbReference>
<accession>A0AAV9NY76</accession>
<keyword evidence="10" id="KW-1185">Reference proteome</keyword>
<keyword evidence="4 7" id="KW-1133">Transmembrane helix</keyword>
<feature type="region of interest" description="Disordered" evidence="6">
    <location>
        <begin position="246"/>
        <end position="287"/>
    </location>
</feature>
<feature type="compositionally biased region" description="Basic and acidic residues" evidence="6">
    <location>
        <begin position="253"/>
        <end position="267"/>
    </location>
</feature>
<dbReference type="Proteomes" id="UP001337655">
    <property type="component" value="Unassembled WGS sequence"/>
</dbReference>
<dbReference type="GO" id="GO:0008195">
    <property type="term" value="F:phosphatidate phosphatase activity"/>
    <property type="evidence" value="ECO:0007669"/>
    <property type="project" value="TreeGrafter"/>
</dbReference>
<dbReference type="GO" id="GO:0046839">
    <property type="term" value="P:phospholipid dephosphorylation"/>
    <property type="evidence" value="ECO:0007669"/>
    <property type="project" value="TreeGrafter"/>
</dbReference>
<dbReference type="AlphaFoldDB" id="A0AAV9NY76"/>
<dbReference type="InterPro" id="IPR000326">
    <property type="entry name" value="PAP2/HPO"/>
</dbReference>
<evidence type="ECO:0000256" key="5">
    <source>
        <dbReference type="ARBA" id="ARBA00023136"/>
    </source>
</evidence>
<evidence type="ECO:0000256" key="4">
    <source>
        <dbReference type="ARBA" id="ARBA00022989"/>
    </source>
</evidence>
<comment type="caution">
    <text evidence="9">The sequence shown here is derived from an EMBL/GenBank/DDBJ whole genome shotgun (WGS) entry which is preliminary data.</text>
</comment>
<keyword evidence="5 7" id="KW-0472">Membrane</keyword>
<dbReference type="RefSeq" id="XP_064655170.1">
    <property type="nucleotide sequence ID" value="XM_064806865.1"/>
</dbReference>
<keyword evidence="3 7" id="KW-0812">Transmembrane</keyword>
<comment type="subcellular location">
    <subcellularLocation>
        <location evidence="1">Membrane</location>
        <topology evidence="1">Multi-pass membrane protein</topology>
    </subcellularLocation>
</comment>
<evidence type="ECO:0000256" key="6">
    <source>
        <dbReference type="SAM" id="MobiDB-lite"/>
    </source>
</evidence>
<reference evidence="9 10" key="1">
    <citation type="submission" date="2023-08" db="EMBL/GenBank/DDBJ databases">
        <title>Black Yeasts Isolated from many extreme environments.</title>
        <authorList>
            <person name="Coleine C."/>
            <person name="Stajich J.E."/>
            <person name="Selbmann L."/>
        </authorList>
    </citation>
    <scope>NUCLEOTIDE SEQUENCE [LARGE SCALE GENOMIC DNA]</scope>
    <source>
        <strain evidence="9 10">CCFEE 5935</strain>
    </source>
</reference>
<dbReference type="GeneID" id="89930969"/>
<evidence type="ECO:0000313" key="9">
    <source>
        <dbReference type="EMBL" id="KAK5164974.1"/>
    </source>
</evidence>
<gene>
    <name evidence="9" type="ORF">LTR77_009639</name>
</gene>
<dbReference type="Pfam" id="PF01569">
    <property type="entry name" value="PAP2"/>
    <property type="match status" value="1"/>
</dbReference>
<evidence type="ECO:0000256" key="7">
    <source>
        <dbReference type="SAM" id="Phobius"/>
    </source>
</evidence>
<dbReference type="SUPFAM" id="SSF48317">
    <property type="entry name" value="Acid phosphatase/Vanadium-dependent haloperoxidase"/>
    <property type="match status" value="1"/>
</dbReference>
<proteinExistence type="inferred from homology"/>
<dbReference type="InterPro" id="IPR043216">
    <property type="entry name" value="PAP-like"/>
</dbReference>
<feature type="transmembrane region" description="Helical" evidence="7">
    <location>
        <begin position="320"/>
        <end position="339"/>
    </location>
</feature>
<name>A0AAV9NY76_9PEZI</name>
<dbReference type="InterPro" id="IPR036938">
    <property type="entry name" value="PAP2/HPO_sf"/>
</dbReference>
<comment type="similarity">
    <text evidence="2">Belongs to the PA-phosphatase related phosphoesterase family.</text>
</comment>
<dbReference type="CDD" id="cd03390">
    <property type="entry name" value="PAP2_containing_1_like"/>
    <property type="match status" value="1"/>
</dbReference>
<organism evidence="9 10">
    <name type="scientific">Saxophila tyrrhenica</name>
    <dbReference type="NCBI Taxonomy" id="1690608"/>
    <lineage>
        <taxon>Eukaryota</taxon>
        <taxon>Fungi</taxon>
        <taxon>Dikarya</taxon>
        <taxon>Ascomycota</taxon>
        <taxon>Pezizomycotina</taxon>
        <taxon>Dothideomycetes</taxon>
        <taxon>Dothideomycetidae</taxon>
        <taxon>Mycosphaerellales</taxon>
        <taxon>Extremaceae</taxon>
        <taxon>Saxophila</taxon>
    </lineage>
</organism>
<feature type="transmembrane region" description="Helical" evidence="7">
    <location>
        <begin position="117"/>
        <end position="135"/>
    </location>
</feature>
<dbReference type="SMART" id="SM00014">
    <property type="entry name" value="acidPPc"/>
    <property type="match status" value="1"/>
</dbReference>
<dbReference type="Gene3D" id="1.20.144.10">
    <property type="entry name" value="Phosphatidic acid phosphatase type 2/haloperoxidase"/>
    <property type="match status" value="1"/>
</dbReference>
<feature type="transmembrane region" description="Helical" evidence="7">
    <location>
        <begin position="295"/>
        <end position="314"/>
    </location>
</feature>